<reference evidence="3 4" key="1">
    <citation type="submission" date="2020-11" db="EMBL/GenBank/DDBJ databases">
        <title>Corynebacterium sp. ZJ-599.</title>
        <authorList>
            <person name="Zhou J."/>
        </authorList>
    </citation>
    <scope>NUCLEOTIDE SEQUENCE [LARGE SCALE GENOMIC DNA]</scope>
    <source>
        <strain evidence="3 4">ZJ-599</strain>
    </source>
</reference>
<accession>A0A7T0KFQ2</accession>
<keyword evidence="4" id="KW-1185">Reference proteome</keyword>
<feature type="region of interest" description="Disordered" evidence="1">
    <location>
        <begin position="164"/>
        <end position="194"/>
    </location>
</feature>
<evidence type="ECO:0000256" key="2">
    <source>
        <dbReference type="SAM" id="SignalP"/>
    </source>
</evidence>
<evidence type="ECO:0008006" key="5">
    <source>
        <dbReference type="Google" id="ProtNLM"/>
    </source>
</evidence>
<dbReference type="RefSeq" id="WP_165008805.1">
    <property type="nucleotide sequence ID" value="NZ_CP064954.1"/>
</dbReference>
<gene>
    <name evidence="3" type="ORF">G7Y31_01770</name>
</gene>
<dbReference type="EMBL" id="CP064954">
    <property type="protein sequence ID" value="QPK79465.1"/>
    <property type="molecule type" value="Genomic_DNA"/>
</dbReference>
<dbReference type="AlphaFoldDB" id="A0A7T0KFQ2"/>
<dbReference type="KEGG" id="cliz:G7Y31_01770"/>
<feature type="chain" id="PRO_5039255566" description="Lipoprotein LpqE" evidence="2">
    <location>
        <begin position="30"/>
        <end position="194"/>
    </location>
</feature>
<keyword evidence="2" id="KW-0732">Signal</keyword>
<organism evidence="3 4">
    <name type="scientific">Corynebacterium lizhenjunii</name>
    <dbReference type="NCBI Taxonomy" id="2709394"/>
    <lineage>
        <taxon>Bacteria</taxon>
        <taxon>Bacillati</taxon>
        <taxon>Actinomycetota</taxon>
        <taxon>Actinomycetes</taxon>
        <taxon>Mycobacteriales</taxon>
        <taxon>Corynebacteriaceae</taxon>
        <taxon>Corynebacterium</taxon>
    </lineage>
</organism>
<protein>
    <recommendedName>
        <fullName evidence="5">Lipoprotein LpqE</fullName>
    </recommendedName>
</protein>
<feature type="signal peptide" evidence="2">
    <location>
        <begin position="1"/>
        <end position="29"/>
    </location>
</feature>
<proteinExistence type="predicted"/>
<sequence>MKSLKFAARRGAIISVTALSALALASCSAGQITQTSDKVVAVDGANATTEDEQVAVQDVTILLEPGSATAALKFSAINKGYSSDQVTLEAIDVDGQPVAVAGAPAIGRDQSIIGNSAENLQNLPKQDGRAYLATTLRNDDFAYSGTRPVTFTFSNGTVQVDAPVSASPLKSGKYNRDAQSTDGYTTKAPEAHSH</sequence>
<dbReference type="Proteomes" id="UP000594681">
    <property type="component" value="Chromosome"/>
</dbReference>
<name>A0A7T0KFQ2_9CORY</name>
<evidence type="ECO:0000256" key="1">
    <source>
        <dbReference type="SAM" id="MobiDB-lite"/>
    </source>
</evidence>
<evidence type="ECO:0000313" key="4">
    <source>
        <dbReference type="Proteomes" id="UP000594681"/>
    </source>
</evidence>
<dbReference type="PROSITE" id="PS51257">
    <property type="entry name" value="PROKAR_LIPOPROTEIN"/>
    <property type="match status" value="1"/>
</dbReference>
<evidence type="ECO:0000313" key="3">
    <source>
        <dbReference type="EMBL" id="QPK79465.1"/>
    </source>
</evidence>